<evidence type="ECO:0000256" key="1">
    <source>
        <dbReference type="SAM" id="MobiDB-lite"/>
    </source>
</evidence>
<evidence type="ECO:0000313" key="3">
    <source>
        <dbReference type="Proteomes" id="UP000019132"/>
    </source>
</evidence>
<evidence type="ECO:0000313" key="2">
    <source>
        <dbReference type="EnsemblProtists" id="PYU1_T010197"/>
    </source>
</evidence>
<name>K3WYZ8_GLOUD</name>
<dbReference type="EnsemblProtists" id="PYU1_T010197">
    <property type="protein sequence ID" value="PYU1_T010197"/>
    <property type="gene ID" value="PYU1_G010177"/>
</dbReference>
<organism evidence="2 3">
    <name type="scientific">Globisporangium ultimum (strain ATCC 200006 / CBS 805.95 / DAOM BR144)</name>
    <name type="common">Pythium ultimum</name>
    <dbReference type="NCBI Taxonomy" id="431595"/>
    <lineage>
        <taxon>Eukaryota</taxon>
        <taxon>Sar</taxon>
        <taxon>Stramenopiles</taxon>
        <taxon>Oomycota</taxon>
        <taxon>Peronosporomycetes</taxon>
        <taxon>Pythiales</taxon>
        <taxon>Pythiaceae</taxon>
        <taxon>Globisporangium</taxon>
    </lineage>
</organism>
<proteinExistence type="predicted"/>
<dbReference type="InParanoid" id="K3WYZ8"/>
<dbReference type="HOGENOM" id="CLU_2031347_0_0_1"/>
<feature type="region of interest" description="Disordered" evidence="1">
    <location>
        <begin position="1"/>
        <end position="61"/>
    </location>
</feature>
<dbReference type="AlphaFoldDB" id="K3WYZ8"/>
<sequence>MSAKASMRQLGHSSPTSFGSVGSFRNGGSVAEENDEGACDEASGLTNGDEHSGESDPATAFDEEQYIQWHTEVKAEYLAWINAKVEAKKRRRETLKKEAGKKPRWLLLYEARKQPEQKEPRK</sequence>
<protein>
    <submittedName>
        <fullName evidence="2">Uncharacterized protein</fullName>
    </submittedName>
</protein>
<keyword evidence="3" id="KW-1185">Reference proteome</keyword>
<dbReference type="Proteomes" id="UP000019132">
    <property type="component" value="Unassembled WGS sequence"/>
</dbReference>
<feature type="compositionally biased region" description="Polar residues" evidence="1">
    <location>
        <begin position="11"/>
        <end position="20"/>
    </location>
</feature>
<dbReference type="EMBL" id="GL376623">
    <property type="status" value="NOT_ANNOTATED_CDS"/>
    <property type="molecule type" value="Genomic_DNA"/>
</dbReference>
<dbReference type="VEuPathDB" id="FungiDB:PYU1_G010177"/>
<reference evidence="3" key="2">
    <citation type="submission" date="2010-04" db="EMBL/GenBank/DDBJ databases">
        <authorList>
            <person name="Buell R."/>
            <person name="Hamilton J."/>
            <person name="Hostetler J."/>
        </authorList>
    </citation>
    <scope>NUCLEOTIDE SEQUENCE [LARGE SCALE GENOMIC DNA]</scope>
    <source>
        <strain evidence="3">DAOM:BR144</strain>
    </source>
</reference>
<accession>K3WYZ8</accession>
<reference evidence="3" key="1">
    <citation type="journal article" date="2010" name="Genome Biol.">
        <title>Genome sequence of the necrotrophic plant pathogen Pythium ultimum reveals original pathogenicity mechanisms and effector repertoire.</title>
        <authorList>
            <person name="Levesque C.A."/>
            <person name="Brouwer H."/>
            <person name="Cano L."/>
            <person name="Hamilton J.P."/>
            <person name="Holt C."/>
            <person name="Huitema E."/>
            <person name="Raffaele S."/>
            <person name="Robideau G.P."/>
            <person name="Thines M."/>
            <person name="Win J."/>
            <person name="Zerillo M.M."/>
            <person name="Beakes G.W."/>
            <person name="Boore J.L."/>
            <person name="Busam D."/>
            <person name="Dumas B."/>
            <person name="Ferriera S."/>
            <person name="Fuerstenberg S.I."/>
            <person name="Gachon C.M."/>
            <person name="Gaulin E."/>
            <person name="Govers F."/>
            <person name="Grenville-Briggs L."/>
            <person name="Horner N."/>
            <person name="Hostetler J."/>
            <person name="Jiang R.H."/>
            <person name="Johnson J."/>
            <person name="Krajaejun T."/>
            <person name="Lin H."/>
            <person name="Meijer H.J."/>
            <person name="Moore B."/>
            <person name="Morris P."/>
            <person name="Phuntmart V."/>
            <person name="Puiu D."/>
            <person name="Shetty J."/>
            <person name="Stajich J.E."/>
            <person name="Tripathy S."/>
            <person name="Wawra S."/>
            <person name="van West P."/>
            <person name="Whitty B.R."/>
            <person name="Coutinho P.M."/>
            <person name="Henrissat B."/>
            <person name="Martin F."/>
            <person name="Thomas P.D."/>
            <person name="Tyler B.M."/>
            <person name="De Vries R.P."/>
            <person name="Kamoun S."/>
            <person name="Yandell M."/>
            <person name="Tisserat N."/>
            <person name="Buell C.R."/>
        </authorList>
    </citation>
    <scope>NUCLEOTIDE SEQUENCE</scope>
    <source>
        <strain evidence="3">DAOM:BR144</strain>
    </source>
</reference>
<reference evidence="2" key="3">
    <citation type="submission" date="2015-02" db="UniProtKB">
        <authorList>
            <consortium name="EnsemblProtists"/>
        </authorList>
    </citation>
    <scope>IDENTIFICATION</scope>
    <source>
        <strain evidence="2">DAOM BR144</strain>
    </source>
</reference>